<dbReference type="RefSeq" id="WP_220782034.1">
    <property type="nucleotide sequence ID" value="NZ_BPEY01000060.1"/>
</dbReference>
<comment type="caution">
    <text evidence="1">The sequence shown here is derived from an EMBL/GenBank/DDBJ whole genome shotgun (WGS) entry which is preliminary data.</text>
</comment>
<protein>
    <submittedName>
        <fullName evidence="1">Thiol-disulfide oxidoreductase</fullName>
    </submittedName>
</protein>
<dbReference type="InterPro" id="IPR007263">
    <property type="entry name" value="DCC1-like"/>
</dbReference>
<dbReference type="InterPro" id="IPR052927">
    <property type="entry name" value="DCC_oxidoreductase"/>
</dbReference>
<accession>A0ABQ4PL50</accession>
<dbReference type="PANTHER" id="PTHR33639:SF2">
    <property type="entry name" value="DUF393 DOMAIN-CONTAINING PROTEIN"/>
    <property type="match status" value="1"/>
</dbReference>
<proteinExistence type="predicted"/>
<evidence type="ECO:0000313" key="1">
    <source>
        <dbReference type="EMBL" id="GIU48666.1"/>
    </source>
</evidence>
<keyword evidence="2" id="KW-1185">Reference proteome</keyword>
<organism evidence="1 2">
    <name type="scientific">Shewanella sairae</name>
    <dbReference type="NCBI Taxonomy" id="190310"/>
    <lineage>
        <taxon>Bacteria</taxon>
        <taxon>Pseudomonadati</taxon>
        <taxon>Pseudomonadota</taxon>
        <taxon>Gammaproteobacteria</taxon>
        <taxon>Alteromonadales</taxon>
        <taxon>Shewanellaceae</taxon>
        <taxon>Shewanella</taxon>
    </lineage>
</organism>
<dbReference type="Pfam" id="PF04134">
    <property type="entry name" value="DCC1-like"/>
    <property type="match status" value="1"/>
</dbReference>
<reference evidence="1" key="1">
    <citation type="submission" date="2021-05" db="EMBL/GenBank/DDBJ databases">
        <title>Molecular characterization for Shewanella algae harboring chromosomal blaOXA-55-like strains isolated from clinical and environment sample.</title>
        <authorList>
            <person name="Ohama Y."/>
            <person name="Aoki K."/>
            <person name="Harada S."/>
            <person name="Moriya K."/>
            <person name="Ishii Y."/>
            <person name="Tateda K."/>
        </authorList>
    </citation>
    <scope>NUCLEOTIDE SEQUENCE</scope>
    <source>
        <strain evidence="1">JCM 11563</strain>
    </source>
</reference>
<dbReference type="PANTHER" id="PTHR33639">
    <property type="entry name" value="THIOL-DISULFIDE OXIDOREDUCTASE DCC"/>
    <property type="match status" value="1"/>
</dbReference>
<gene>
    <name evidence="1" type="ORF">TUM4438_30580</name>
</gene>
<name>A0ABQ4PL50_9GAMM</name>
<evidence type="ECO:0000313" key="2">
    <source>
        <dbReference type="Proteomes" id="UP000887104"/>
    </source>
</evidence>
<sequence length="131" mass="14481">MQKNTEQTAVVIFDGVCNLCDGAVSFIVRHAPNASFRFVALQSPEGKLLLAKHQLVDIALDSVILLKQQRYYLRSDAVIEIAKSFTGMAAVIKYVGILPKGLRDGAYNLLAKHRYRLFGKKDLCGLPSNKS</sequence>
<dbReference type="Proteomes" id="UP000887104">
    <property type="component" value="Unassembled WGS sequence"/>
</dbReference>
<dbReference type="EMBL" id="BPEY01000060">
    <property type="protein sequence ID" value="GIU48666.1"/>
    <property type="molecule type" value="Genomic_DNA"/>
</dbReference>